<dbReference type="GO" id="GO:0000175">
    <property type="term" value="F:3'-5'-RNA exonuclease activity"/>
    <property type="evidence" value="ECO:0007669"/>
    <property type="project" value="TreeGrafter"/>
</dbReference>
<evidence type="ECO:0000313" key="3">
    <source>
        <dbReference type="EMBL" id="CAE0442570.1"/>
    </source>
</evidence>
<dbReference type="InterPro" id="IPR005135">
    <property type="entry name" value="Endo/exonuclease/phosphatase"/>
</dbReference>
<gene>
    <name evidence="3" type="ORF">ASTO00021_LOCUS12680</name>
    <name evidence="4" type="ORF">ASTO00021_LOCUS12681</name>
</gene>
<dbReference type="EMBL" id="HBIN01016658">
    <property type="protein sequence ID" value="CAE0442570.1"/>
    <property type="molecule type" value="Transcribed_RNA"/>
</dbReference>
<sequence>MSANNRSTIRFVTYNVLSQKLCNPGHYPHQQTEDLEPHTRYERVVSKLEHHVNEESVIVLQEVTDTWAGKLAVFFADREYFFIHEGYAGFFSDYMGVALAFSLKKYKLLDLAKKRISDTVEWQHLRNKNNQNQRSSKNTNSKMSPHEIAQKRQNKAIWAKVECRETGKDFCLGVYHMPCEFRTPLVMNMHAALCLGYMQEKSGNSPLILGGDFNFGPSSFAYRVITKGIVDKATKDLLSRELVAMKSAYETFLGDEPDFTNFSWSKPRRGEKDEGPFIGCLDYIFLSPQFDVVDVLELQHRKDSSGPFPNAVEPSDHILIATTLHL</sequence>
<proteinExistence type="predicted"/>
<dbReference type="PANTHER" id="PTHR12121">
    <property type="entry name" value="CARBON CATABOLITE REPRESSOR PROTEIN 4"/>
    <property type="match status" value="1"/>
</dbReference>
<dbReference type="Gene3D" id="3.60.10.10">
    <property type="entry name" value="Endonuclease/exonuclease/phosphatase"/>
    <property type="match status" value="1"/>
</dbReference>
<reference evidence="4" key="1">
    <citation type="submission" date="2021-01" db="EMBL/GenBank/DDBJ databases">
        <authorList>
            <person name="Corre E."/>
            <person name="Pelletier E."/>
            <person name="Niang G."/>
            <person name="Scheremetjew M."/>
            <person name="Finn R."/>
            <person name="Kale V."/>
            <person name="Holt S."/>
            <person name="Cochrane G."/>
            <person name="Meng A."/>
            <person name="Brown T."/>
            <person name="Cohen L."/>
        </authorList>
    </citation>
    <scope>NUCLEOTIDE SEQUENCE</scope>
    <source>
        <strain evidence="4">GSBS06</strain>
    </source>
</reference>
<organism evidence="4">
    <name type="scientific">Aplanochytrium stocchinoi</name>
    <dbReference type="NCBI Taxonomy" id="215587"/>
    <lineage>
        <taxon>Eukaryota</taxon>
        <taxon>Sar</taxon>
        <taxon>Stramenopiles</taxon>
        <taxon>Bigyra</taxon>
        <taxon>Labyrinthulomycetes</taxon>
        <taxon>Thraustochytrida</taxon>
        <taxon>Thraustochytriidae</taxon>
        <taxon>Aplanochytrium</taxon>
    </lineage>
</organism>
<evidence type="ECO:0000313" key="4">
    <source>
        <dbReference type="EMBL" id="CAE0442571.1"/>
    </source>
</evidence>
<dbReference type="SUPFAM" id="SSF56219">
    <property type="entry name" value="DNase I-like"/>
    <property type="match status" value="1"/>
</dbReference>
<evidence type="ECO:0000259" key="2">
    <source>
        <dbReference type="Pfam" id="PF03372"/>
    </source>
</evidence>
<dbReference type="InterPro" id="IPR036691">
    <property type="entry name" value="Endo/exonu/phosph_ase_sf"/>
</dbReference>
<dbReference type="PANTHER" id="PTHR12121:SF101">
    <property type="entry name" value="ENDONUCLEASE_EXONUCLEASE_PHOSPHATASE DOMAIN-CONTAINING PROTEIN"/>
    <property type="match status" value="1"/>
</dbReference>
<evidence type="ECO:0000256" key="1">
    <source>
        <dbReference type="SAM" id="MobiDB-lite"/>
    </source>
</evidence>
<name>A0A6S8E9R4_9STRA</name>
<dbReference type="EMBL" id="HBIN01016659">
    <property type="protein sequence ID" value="CAE0442571.1"/>
    <property type="molecule type" value="Transcribed_RNA"/>
</dbReference>
<dbReference type="AlphaFoldDB" id="A0A6S8E9R4"/>
<dbReference type="Pfam" id="PF03372">
    <property type="entry name" value="Exo_endo_phos"/>
    <property type="match status" value="1"/>
</dbReference>
<accession>A0A6S8E9R4</accession>
<feature type="domain" description="Endonuclease/exonuclease/phosphatase" evidence="2">
    <location>
        <begin position="12"/>
        <end position="317"/>
    </location>
</feature>
<protein>
    <recommendedName>
        <fullName evidence="2">Endonuclease/exonuclease/phosphatase domain-containing protein</fullName>
    </recommendedName>
</protein>
<feature type="region of interest" description="Disordered" evidence="1">
    <location>
        <begin position="123"/>
        <end position="148"/>
    </location>
</feature>
<feature type="compositionally biased region" description="Low complexity" evidence="1">
    <location>
        <begin position="128"/>
        <end position="142"/>
    </location>
</feature>
<dbReference type="InterPro" id="IPR050410">
    <property type="entry name" value="CCR4/nocturin_mRNA_transcr"/>
</dbReference>